<proteinExistence type="predicted"/>
<sequence>MSAVVAVTRREKFLPIERFRILEESGSDHLNMSDGLNGLYVLEIANQVGSSPLSPASAPSPPLEWGSGPVFPFFTDIIHFLTLLQKKIDGKLSLRNGRWD</sequence>
<accession>A0A4Y2BS54</accession>
<reference evidence="1 2" key="1">
    <citation type="journal article" date="2019" name="Sci. Rep.">
        <title>Orb-weaving spider Araneus ventricosus genome elucidates the spidroin gene catalogue.</title>
        <authorList>
            <person name="Kono N."/>
            <person name="Nakamura H."/>
            <person name="Ohtoshi R."/>
            <person name="Moran D.A.P."/>
            <person name="Shinohara A."/>
            <person name="Yoshida Y."/>
            <person name="Fujiwara M."/>
            <person name="Mori M."/>
            <person name="Tomita M."/>
            <person name="Arakawa K."/>
        </authorList>
    </citation>
    <scope>NUCLEOTIDE SEQUENCE [LARGE SCALE GENOMIC DNA]</scope>
</reference>
<name>A0A4Y2BS54_ARAVE</name>
<gene>
    <name evidence="1" type="ORF">AVEN_188084_1</name>
</gene>
<dbReference type="AlphaFoldDB" id="A0A4Y2BS54"/>
<evidence type="ECO:0000313" key="2">
    <source>
        <dbReference type="Proteomes" id="UP000499080"/>
    </source>
</evidence>
<dbReference type="Proteomes" id="UP000499080">
    <property type="component" value="Unassembled WGS sequence"/>
</dbReference>
<protein>
    <submittedName>
        <fullName evidence="1">Uncharacterized protein</fullName>
    </submittedName>
</protein>
<evidence type="ECO:0000313" key="1">
    <source>
        <dbReference type="EMBL" id="GBL94888.1"/>
    </source>
</evidence>
<comment type="caution">
    <text evidence="1">The sequence shown here is derived from an EMBL/GenBank/DDBJ whole genome shotgun (WGS) entry which is preliminary data.</text>
</comment>
<organism evidence="1 2">
    <name type="scientific">Araneus ventricosus</name>
    <name type="common">Orbweaver spider</name>
    <name type="synonym">Epeira ventricosa</name>
    <dbReference type="NCBI Taxonomy" id="182803"/>
    <lineage>
        <taxon>Eukaryota</taxon>
        <taxon>Metazoa</taxon>
        <taxon>Ecdysozoa</taxon>
        <taxon>Arthropoda</taxon>
        <taxon>Chelicerata</taxon>
        <taxon>Arachnida</taxon>
        <taxon>Araneae</taxon>
        <taxon>Araneomorphae</taxon>
        <taxon>Entelegynae</taxon>
        <taxon>Araneoidea</taxon>
        <taxon>Araneidae</taxon>
        <taxon>Araneus</taxon>
    </lineage>
</organism>
<dbReference type="EMBL" id="BGPR01084309">
    <property type="protein sequence ID" value="GBL94888.1"/>
    <property type="molecule type" value="Genomic_DNA"/>
</dbReference>
<keyword evidence="2" id="KW-1185">Reference proteome</keyword>